<keyword evidence="4" id="KW-1185">Reference proteome</keyword>
<gene>
    <name evidence="3" type="ORF">A8C75_19830</name>
</gene>
<dbReference type="EMBL" id="CP015839">
    <property type="protein sequence ID" value="ANG64499.1"/>
    <property type="molecule type" value="Genomic_DNA"/>
</dbReference>
<dbReference type="PANTHER" id="PTHR34597">
    <property type="entry name" value="SLR1661 PROTEIN"/>
    <property type="match status" value="1"/>
</dbReference>
<dbReference type="GO" id="GO:0008320">
    <property type="term" value="F:protein transmembrane transporter activity"/>
    <property type="evidence" value="ECO:0007669"/>
    <property type="project" value="TreeGrafter"/>
</dbReference>
<dbReference type="RefSeq" id="WP_067386101.1">
    <property type="nucleotide sequence ID" value="NZ_CP015839.1"/>
</dbReference>
<dbReference type="InterPro" id="IPR013686">
    <property type="entry name" value="Polypept-transport_assoc_ShlB"/>
</dbReference>
<evidence type="ECO:0000313" key="3">
    <source>
        <dbReference type="EMBL" id="ANG64499.1"/>
    </source>
</evidence>
<organism evidence="3 4">
    <name type="scientific">Marinobacterium aestuarii</name>
    <dbReference type="NCBI Taxonomy" id="1821621"/>
    <lineage>
        <taxon>Bacteria</taxon>
        <taxon>Pseudomonadati</taxon>
        <taxon>Pseudomonadota</taxon>
        <taxon>Gammaproteobacteria</taxon>
        <taxon>Oceanospirillales</taxon>
        <taxon>Oceanospirillaceae</taxon>
        <taxon>Marinobacterium</taxon>
    </lineage>
</organism>
<accession>A0A1A9F411</accession>
<evidence type="ECO:0000313" key="4">
    <source>
        <dbReference type="Proteomes" id="UP000078070"/>
    </source>
</evidence>
<reference evidence="4" key="1">
    <citation type="submission" date="2016-05" db="EMBL/GenBank/DDBJ databases">
        <authorList>
            <person name="Baek K."/>
            <person name="Yang S.-J."/>
        </authorList>
    </citation>
    <scope>NUCLEOTIDE SEQUENCE [LARGE SCALE GENOMIC DNA]</scope>
    <source>
        <strain evidence="4">ST58-10</strain>
    </source>
</reference>
<dbReference type="AlphaFoldDB" id="A0A1A9F411"/>
<keyword evidence="1" id="KW-0732">Signal</keyword>
<feature type="signal peptide" evidence="1">
    <location>
        <begin position="1"/>
        <end position="25"/>
    </location>
</feature>
<dbReference type="Pfam" id="PF08479">
    <property type="entry name" value="POTRA_2"/>
    <property type="match status" value="1"/>
</dbReference>
<feature type="chain" id="PRO_5008386694" description="Polypeptide-transport-associated ShlB-type domain-containing protein" evidence="1">
    <location>
        <begin position="26"/>
        <end position="199"/>
    </location>
</feature>
<dbReference type="Gene3D" id="3.10.20.310">
    <property type="entry name" value="membrane protein fhac"/>
    <property type="match status" value="1"/>
</dbReference>
<evidence type="ECO:0000259" key="2">
    <source>
        <dbReference type="Pfam" id="PF08479"/>
    </source>
</evidence>
<proteinExistence type="predicted"/>
<dbReference type="KEGG" id="mars:A8C75_19830"/>
<feature type="domain" description="Polypeptide-transport-associated ShlB-type" evidence="2">
    <location>
        <begin position="65"/>
        <end position="139"/>
    </location>
</feature>
<reference evidence="3 4" key="2">
    <citation type="journal article" date="2018" name="Int. J. Syst. Evol. Microbiol.">
        <title>Marinobacterium aestuarii sp. nov., a benzene-degrading marine bacterium isolated from estuary sediment.</title>
        <authorList>
            <person name="Bae S.S."/>
            <person name="Jung J."/>
            <person name="Chung D."/>
            <person name="Baek K."/>
        </authorList>
    </citation>
    <scope>NUCLEOTIDE SEQUENCE [LARGE SCALE GENOMIC DNA]</scope>
    <source>
        <strain evidence="3 4">ST58-10</strain>
    </source>
</reference>
<dbReference type="Proteomes" id="UP000078070">
    <property type="component" value="Chromosome"/>
</dbReference>
<dbReference type="STRING" id="1821621.A8C75_19830"/>
<dbReference type="GO" id="GO:0046819">
    <property type="term" value="P:protein secretion by the type V secretion system"/>
    <property type="evidence" value="ECO:0007669"/>
    <property type="project" value="TreeGrafter"/>
</dbReference>
<evidence type="ECO:0000256" key="1">
    <source>
        <dbReference type="SAM" id="SignalP"/>
    </source>
</evidence>
<dbReference type="PANTHER" id="PTHR34597:SF3">
    <property type="entry name" value="OUTER MEMBRANE TRANSPORTER CDIB"/>
    <property type="match status" value="1"/>
</dbReference>
<name>A0A1A9F411_9GAMM</name>
<dbReference type="GO" id="GO:0098046">
    <property type="term" value="C:type V protein secretion system complex"/>
    <property type="evidence" value="ECO:0007669"/>
    <property type="project" value="TreeGrafter"/>
</dbReference>
<dbReference type="OrthoDB" id="572300at2"/>
<sequence>MFFKMPSCLLAGSILSQLLSTQAYAEEPPFIVDEEFQSIDETEKFKLEHPDSATTEQIDKSPSYTIKHVSFRGGSVFELSEISKLVNPLIGKAVKPGDLRSVLNSINIKYRDAGYPLSYAYLPKQDLSSGRLEIYLIEGYIGRSEILIEDQDIQHRVHTLIEKIKNQRPLKTATFDRAIALIESTQAIDFASAHQNQKQ</sequence>
<protein>
    <recommendedName>
        <fullName evidence="2">Polypeptide-transport-associated ShlB-type domain-containing protein</fullName>
    </recommendedName>
</protein>
<dbReference type="InterPro" id="IPR051544">
    <property type="entry name" value="TPS_OM_transporter"/>
</dbReference>